<keyword evidence="2" id="KW-1185">Reference proteome</keyword>
<dbReference type="AlphaFoldDB" id="A0A0D0B0Q4"/>
<organism evidence="1 2">
    <name type="scientific">Collybiopsis luxurians FD-317 M1</name>
    <dbReference type="NCBI Taxonomy" id="944289"/>
    <lineage>
        <taxon>Eukaryota</taxon>
        <taxon>Fungi</taxon>
        <taxon>Dikarya</taxon>
        <taxon>Basidiomycota</taxon>
        <taxon>Agaricomycotina</taxon>
        <taxon>Agaricomycetes</taxon>
        <taxon>Agaricomycetidae</taxon>
        <taxon>Agaricales</taxon>
        <taxon>Marasmiineae</taxon>
        <taxon>Omphalotaceae</taxon>
        <taxon>Collybiopsis</taxon>
        <taxon>Collybiopsis luxurians</taxon>
    </lineage>
</organism>
<dbReference type="Proteomes" id="UP000053593">
    <property type="component" value="Unassembled WGS sequence"/>
</dbReference>
<dbReference type="EMBL" id="KN834796">
    <property type="protein sequence ID" value="KIK56645.1"/>
    <property type="molecule type" value="Genomic_DNA"/>
</dbReference>
<accession>A0A0D0B0Q4</accession>
<sequence>MGADVVSILKAEELNGRLFRLPLMLDFELGSVFKEGNITKFKTGADIKGAPTTTSSSCARGNRC</sequence>
<gene>
    <name evidence="1" type="ORF">GYMLUDRAFT_46965</name>
</gene>
<evidence type="ECO:0000313" key="1">
    <source>
        <dbReference type="EMBL" id="KIK56645.1"/>
    </source>
</evidence>
<protein>
    <submittedName>
        <fullName evidence="1">Uncharacterized protein</fullName>
    </submittedName>
</protein>
<proteinExistence type="predicted"/>
<reference evidence="1 2" key="1">
    <citation type="submission" date="2014-04" db="EMBL/GenBank/DDBJ databases">
        <title>Evolutionary Origins and Diversification of the Mycorrhizal Mutualists.</title>
        <authorList>
            <consortium name="DOE Joint Genome Institute"/>
            <consortium name="Mycorrhizal Genomics Consortium"/>
            <person name="Kohler A."/>
            <person name="Kuo A."/>
            <person name="Nagy L.G."/>
            <person name="Floudas D."/>
            <person name="Copeland A."/>
            <person name="Barry K.W."/>
            <person name="Cichocki N."/>
            <person name="Veneault-Fourrey C."/>
            <person name="LaButti K."/>
            <person name="Lindquist E.A."/>
            <person name="Lipzen A."/>
            <person name="Lundell T."/>
            <person name="Morin E."/>
            <person name="Murat C."/>
            <person name="Riley R."/>
            <person name="Ohm R."/>
            <person name="Sun H."/>
            <person name="Tunlid A."/>
            <person name="Henrissat B."/>
            <person name="Grigoriev I.V."/>
            <person name="Hibbett D.S."/>
            <person name="Martin F."/>
        </authorList>
    </citation>
    <scope>NUCLEOTIDE SEQUENCE [LARGE SCALE GENOMIC DNA]</scope>
    <source>
        <strain evidence="1 2">FD-317 M1</strain>
    </source>
</reference>
<evidence type="ECO:0000313" key="2">
    <source>
        <dbReference type="Proteomes" id="UP000053593"/>
    </source>
</evidence>
<dbReference type="HOGENOM" id="CLU_2867870_0_0_1"/>
<name>A0A0D0B0Q4_9AGAR</name>